<dbReference type="AlphaFoldDB" id="B0E2K8"/>
<dbReference type="Proteomes" id="UP000001194">
    <property type="component" value="Unassembled WGS sequence"/>
</dbReference>
<keyword evidence="2" id="KW-1185">Reference proteome</keyword>
<sequence length="57" mass="6707">MSQCQEENTNTSQVHQWRLGRLPDSPIQHPPDLVQRWRASTDILHPPERTYTHPFSS</sequence>
<reference evidence="1 2" key="1">
    <citation type="journal article" date="2008" name="Nature">
        <title>The genome of Laccaria bicolor provides insights into mycorrhizal symbiosis.</title>
        <authorList>
            <person name="Martin F."/>
            <person name="Aerts A."/>
            <person name="Ahren D."/>
            <person name="Brun A."/>
            <person name="Danchin E.G.J."/>
            <person name="Duchaussoy F."/>
            <person name="Gibon J."/>
            <person name="Kohler A."/>
            <person name="Lindquist E."/>
            <person name="Pereda V."/>
            <person name="Salamov A."/>
            <person name="Shapiro H.J."/>
            <person name="Wuyts J."/>
            <person name="Blaudez D."/>
            <person name="Buee M."/>
            <person name="Brokstein P."/>
            <person name="Canbaeck B."/>
            <person name="Cohen D."/>
            <person name="Courty P.E."/>
            <person name="Coutinho P.M."/>
            <person name="Delaruelle C."/>
            <person name="Detter J.C."/>
            <person name="Deveau A."/>
            <person name="DiFazio S."/>
            <person name="Duplessis S."/>
            <person name="Fraissinet-Tachet L."/>
            <person name="Lucic E."/>
            <person name="Frey-Klett P."/>
            <person name="Fourrey C."/>
            <person name="Feussner I."/>
            <person name="Gay G."/>
            <person name="Grimwood J."/>
            <person name="Hoegger P.J."/>
            <person name="Jain P."/>
            <person name="Kilaru S."/>
            <person name="Labbe J."/>
            <person name="Lin Y.C."/>
            <person name="Legue V."/>
            <person name="Le Tacon F."/>
            <person name="Marmeisse R."/>
            <person name="Melayah D."/>
            <person name="Montanini B."/>
            <person name="Muratet M."/>
            <person name="Nehls U."/>
            <person name="Niculita-Hirzel H."/>
            <person name="Oudot-Le Secq M.P."/>
            <person name="Peter M."/>
            <person name="Quesneville H."/>
            <person name="Rajashekar B."/>
            <person name="Reich M."/>
            <person name="Rouhier N."/>
            <person name="Schmutz J."/>
            <person name="Yin T."/>
            <person name="Chalot M."/>
            <person name="Henrissat B."/>
            <person name="Kuees U."/>
            <person name="Lucas S."/>
            <person name="Van de Peer Y."/>
            <person name="Podila G.K."/>
            <person name="Polle A."/>
            <person name="Pukkila P.J."/>
            <person name="Richardson P.M."/>
            <person name="Rouze P."/>
            <person name="Sanders I.R."/>
            <person name="Stajich J.E."/>
            <person name="Tunlid A."/>
            <person name="Tuskan G."/>
            <person name="Grigoriev I.V."/>
        </authorList>
    </citation>
    <scope>NUCLEOTIDE SEQUENCE [LARGE SCALE GENOMIC DNA]</scope>
    <source>
        <strain evidence="2">S238N-H82 / ATCC MYA-4686</strain>
    </source>
</reference>
<dbReference type="GeneID" id="6086083"/>
<protein>
    <submittedName>
        <fullName evidence="1">Predicted protein</fullName>
    </submittedName>
</protein>
<dbReference type="EMBL" id="DS547184">
    <property type="protein sequence ID" value="EDQ98920.1"/>
    <property type="molecule type" value="Genomic_DNA"/>
</dbReference>
<dbReference type="KEGG" id="lbc:LACBIDRAFT_318517"/>
<evidence type="ECO:0000313" key="1">
    <source>
        <dbReference type="EMBL" id="EDQ98920.1"/>
    </source>
</evidence>
<dbReference type="InParanoid" id="B0E2K8"/>
<evidence type="ECO:0000313" key="2">
    <source>
        <dbReference type="Proteomes" id="UP000001194"/>
    </source>
</evidence>
<accession>B0E2K8</accession>
<dbReference type="RefSeq" id="XP_001890431.1">
    <property type="nucleotide sequence ID" value="XM_001890396.1"/>
</dbReference>
<name>B0E2K8_LACBS</name>
<gene>
    <name evidence="1" type="ORF">LACBIDRAFT_318517</name>
</gene>
<organism evidence="2">
    <name type="scientific">Laccaria bicolor (strain S238N-H82 / ATCC MYA-4686)</name>
    <name type="common">Bicoloured deceiver</name>
    <name type="synonym">Laccaria laccata var. bicolor</name>
    <dbReference type="NCBI Taxonomy" id="486041"/>
    <lineage>
        <taxon>Eukaryota</taxon>
        <taxon>Fungi</taxon>
        <taxon>Dikarya</taxon>
        <taxon>Basidiomycota</taxon>
        <taxon>Agaricomycotina</taxon>
        <taxon>Agaricomycetes</taxon>
        <taxon>Agaricomycetidae</taxon>
        <taxon>Agaricales</taxon>
        <taxon>Agaricineae</taxon>
        <taxon>Hydnangiaceae</taxon>
        <taxon>Laccaria</taxon>
    </lineage>
</organism>
<proteinExistence type="predicted"/>
<dbReference type="HOGENOM" id="CLU_2996877_0_0_1"/>